<dbReference type="Pfam" id="PF02416">
    <property type="entry name" value="TatA_B_E"/>
    <property type="match status" value="1"/>
</dbReference>
<evidence type="ECO:0000313" key="12">
    <source>
        <dbReference type="EMBL" id="MXO74877.1"/>
    </source>
</evidence>
<sequence>MLDIGASELLMIVIVAVVVIGPKDLPRALRTAGRWIGKVRRTSNHFRSGIEAMIREAEMEEMEKKWAEQNARIMAEHPQVDLSDHEMRPLPSSAAGAEARGAPDAGIGPPPPPASANDEPQLPLR</sequence>
<evidence type="ECO:0000256" key="2">
    <source>
        <dbReference type="ARBA" id="ARBA00022448"/>
    </source>
</evidence>
<keyword evidence="2 9" id="KW-0813">Transport</keyword>
<keyword evidence="4 9" id="KW-0812">Transmembrane</keyword>
<dbReference type="InterPro" id="IPR003369">
    <property type="entry name" value="TatA/B/E"/>
</dbReference>
<accession>A0A6I4TDZ6</accession>
<evidence type="ECO:0000256" key="8">
    <source>
        <dbReference type="ARBA" id="ARBA00023136"/>
    </source>
</evidence>
<evidence type="ECO:0000256" key="3">
    <source>
        <dbReference type="ARBA" id="ARBA00022475"/>
    </source>
</evidence>
<dbReference type="EMBL" id="WTZA01000001">
    <property type="protein sequence ID" value="MXO74877.1"/>
    <property type="molecule type" value="Genomic_DNA"/>
</dbReference>
<dbReference type="GO" id="GO:0043953">
    <property type="term" value="P:protein transport by the Tat complex"/>
    <property type="evidence" value="ECO:0007669"/>
    <property type="project" value="UniProtKB-UniRule"/>
</dbReference>
<evidence type="ECO:0000256" key="5">
    <source>
        <dbReference type="ARBA" id="ARBA00022927"/>
    </source>
</evidence>
<comment type="subunit">
    <text evidence="9">The Tat system comprises two distinct complexes: a TatABC complex, containing multiple copies of TatA, TatB and TatC subunits, and a separate TatA complex, containing only TatA subunits. Substrates initially bind to the TatABC complex, which probably triggers association of the separate TatA complex to form the active translocon.</text>
</comment>
<keyword evidence="7 9" id="KW-0811">Translocation</keyword>
<protein>
    <recommendedName>
        <fullName evidence="9">Sec-independent protein translocase protein TatB</fullName>
    </recommendedName>
</protein>
<dbReference type="GO" id="GO:0033281">
    <property type="term" value="C:TAT protein transport complex"/>
    <property type="evidence" value="ECO:0007669"/>
    <property type="project" value="UniProtKB-UniRule"/>
</dbReference>
<comment type="caution">
    <text evidence="12">The sequence shown here is derived from an EMBL/GenBank/DDBJ whole genome shotgun (WGS) entry which is preliminary data.</text>
</comment>
<keyword evidence="3 9" id="KW-1003">Cell membrane</keyword>
<evidence type="ECO:0000256" key="4">
    <source>
        <dbReference type="ARBA" id="ARBA00022692"/>
    </source>
</evidence>
<dbReference type="PRINTS" id="PR01506">
    <property type="entry name" value="TATBPROTEIN"/>
</dbReference>
<proteinExistence type="inferred from homology"/>
<evidence type="ECO:0000256" key="10">
    <source>
        <dbReference type="SAM" id="MobiDB-lite"/>
    </source>
</evidence>
<dbReference type="Gene3D" id="1.20.5.3310">
    <property type="match status" value="1"/>
</dbReference>
<keyword evidence="13" id="KW-1185">Reference proteome</keyword>
<comment type="subcellular location">
    <subcellularLocation>
        <location evidence="9">Cell membrane</location>
        <topology evidence="9">Single-pass membrane protein</topology>
    </subcellularLocation>
    <subcellularLocation>
        <location evidence="1">Membrane</location>
        <topology evidence="1">Single-pass membrane protein</topology>
    </subcellularLocation>
</comment>
<dbReference type="PANTHER" id="PTHR33162:SF1">
    <property type="entry name" value="SEC-INDEPENDENT PROTEIN TRANSLOCASE PROTEIN TATA, CHLOROPLASTIC"/>
    <property type="match status" value="1"/>
</dbReference>
<dbReference type="RefSeq" id="WP_160610588.1">
    <property type="nucleotide sequence ID" value="NZ_WTZA01000001.1"/>
</dbReference>
<dbReference type="InterPro" id="IPR018448">
    <property type="entry name" value="TatB"/>
</dbReference>
<evidence type="ECO:0000256" key="1">
    <source>
        <dbReference type="ARBA" id="ARBA00004167"/>
    </source>
</evidence>
<dbReference type="GO" id="GO:0008320">
    <property type="term" value="F:protein transmembrane transporter activity"/>
    <property type="evidence" value="ECO:0007669"/>
    <property type="project" value="UniProtKB-UniRule"/>
</dbReference>
<evidence type="ECO:0000256" key="7">
    <source>
        <dbReference type="ARBA" id="ARBA00023010"/>
    </source>
</evidence>
<name>A0A6I4TDZ6_9SPHN</name>
<dbReference type="HAMAP" id="MF_00237">
    <property type="entry name" value="TatB"/>
    <property type="match status" value="1"/>
</dbReference>
<comment type="function">
    <text evidence="9">Part of the twin-arginine translocation (Tat) system that transports large folded proteins containing a characteristic twin-arginine motif in their signal peptide across membranes. Together with TatC, TatB is part of a receptor directly interacting with Tat signal peptides. TatB may form an oligomeric binding site that transiently accommodates folded Tat precursor proteins before their translocation.</text>
</comment>
<keyword evidence="5 9" id="KW-0653">Protein transport</keyword>
<dbReference type="Proteomes" id="UP000439522">
    <property type="component" value="Unassembled WGS sequence"/>
</dbReference>
<evidence type="ECO:0000256" key="9">
    <source>
        <dbReference type="HAMAP-Rule" id="MF_00237"/>
    </source>
</evidence>
<feature type="region of interest" description="Disordered" evidence="10">
    <location>
        <begin position="69"/>
        <end position="125"/>
    </location>
</feature>
<gene>
    <name evidence="9 12" type="primary">tatB</name>
    <name evidence="12" type="ORF">GRI40_06540</name>
</gene>
<keyword evidence="8 9" id="KW-0472">Membrane</keyword>
<evidence type="ECO:0000313" key="13">
    <source>
        <dbReference type="Proteomes" id="UP000439522"/>
    </source>
</evidence>
<dbReference type="NCBIfam" id="TIGR01410">
    <property type="entry name" value="tatB"/>
    <property type="match status" value="1"/>
</dbReference>
<evidence type="ECO:0000256" key="6">
    <source>
        <dbReference type="ARBA" id="ARBA00022989"/>
    </source>
</evidence>
<reference evidence="12 13" key="1">
    <citation type="submission" date="2019-12" db="EMBL/GenBank/DDBJ databases">
        <title>Genomic-based taxomic classification of the family Erythrobacteraceae.</title>
        <authorList>
            <person name="Xu L."/>
        </authorList>
    </citation>
    <scope>NUCLEOTIDE SEQUENCE [LARGE SCALE GENOMIC DNA]</scope>
    <source>
        <strain evidence="12 13">100921-2</strain>
    </source>
</reference>
<feature type="compositionally biased region" description="Low complexity" evidence="10">
    <location>
        <begin position="94"/>
        <end position="107"/>
    </location>
</feature>
<organism evidence="12 13">
    <name type="scientific">Tsuneonella aeria</name>
    <dbReference type="NCBI Taxonomy" id="1837929"/>
    <lineage>
        <taxon>Bacteria</taxon>
        <taxon>Pseudomonadati</taxon>
        <taxon>Pseudomonadota</taxon>
        <taxon>Alphaproteobacteria</taxon>
        <taxon>Sphingomonadales</taxon>
        <taxon>Erythrobacteraceae</taxon>
        <taxon>Tsuneonella</taxon>
    </lineage>
</organism>
<feature type="compositionally biased region" description="Basic and acidic residues" evidence="10">
    <location>
        <begin position="74"/>
        <end position="88"/>
    </location>
</feature>
<keyword evidence="6 9" id="KW-1133">Transmembrane helix</keyword>
<feature type="transmembrane region" description="Helical" evidence="11">
    <location>
        <begin position="6"/>
        <end position="25"/>
    </location>
</feature>
<dbReference type="AlphaFoldDB" id="A0A6I4TDZ6"/>
<comment type="similarity">
    <text evidence="9">Belongs to the TatB family.</text>
</comment>
<dbReference type="PANTHER" id="PTHR33162">
    <property type="entry name" value="SEC-INDEPENDENT PROTEIN TRANSLOCASE PROTEIN TATA, CHLOROPLASTIC"/>
    <property type="match status" value="1"/>
</dbReference>
<evidence type="ECO:0000256" key="11">
    <source>
        <dbReference type="SAM" id="Phobius"/>
    </source>
</evidence>